<organism evidence="3">
    <name type="scientific">Knufia peltigerae</name>
    <dbReference type="NCBI Taxonomy" id="1002370"/>
    <lineage>
        <taxon>Eukaryota</taxon>
        <taxon>Fungi</taxon>
        <taxon>Dikarya</taxon>
        <taxon>Ascomycota</taxon>
        <taxon>Pezizomycotina</taxon>
        <taxon>Eurotiomycetes</taxon>
        <taxon>Chaetothyriomycetidae</taxon>
        <taxon>Chaetothyriales</taxon>
        <taxon>Trichomeriaceae</taxon>
        <taxon>Knufia</taxon>
    </lineage>
</organism>
<dbReference type="Gene3D" id="1.10.1740.10">
    <property type="match status" value="1"/>
</dbReference>
<dbReference type="PANTHER" id="PTHR30273:SF2">
    <property type="entry name" value="PROTEIN FECR"/>
    <property type="match status" value="1"/>
</dbReference>
<dbReference type="Gene3D" id="2.60.120.1440">
    <property type="match status" value="1"/>
</dbReference>
<proteinExistence type="predicted"/>
<dbReference type="EMBL" id="JAPDRN010000153">
    <property type="protein sequence ID" value="KAJ9617766.1"/>
    <property type="molecule type" value="Genomic_DNA"/>
</dbReference>
<dbReference type="AlphaFoldDB" id="A0AA38XRH6"/>
<dbReference type="GO" id="GO:0006352">
    <property type="term" value="P:DNA-templated transcription initiation"/>
    <property type="evidence" value="ECO:0007669"/>
    <property type="project" value="InterPro"/>
</dbReference>
<feature type="domain" description="FecR protein" evidence="2">
    <location>
        <begin position="239"/>
        <end position="330"/>
    </location>
</feature>
<sequence length="446" mass="48992">MSTPPHSPSPALPLVSSLVRHYEDLVDYLRRRFASPGLAREVVHDVCIRLLERPTPADVRQPMALLRRMAHDAAVDRCRAEDLRRQWVEPRAELPDAACEGAGPARQAAAAQELERLVEVIRAMPCGGCAAHGHRPEGRRAASAVGDARLPADAGCAGADVTAPRRPRTPRPDRTGAPSPDRVLDQHRDTLKALFPVPDPVQLYRPHRSRQIGGAVLGLLLVTGLGGLYAFDPGWQQHDYQTAIGERRNVLLADGSRIELDADSHLQVRGHLRSRRMVLVYGRARFEVAPSRWRRFQVDAGPVQVRNYGTVFDVDRRGDRSEVRLWRGKVGVRVTGRDGEQRLHPGQQLLAGTGPVQQPQPIATGSGEWTEGRLQFAQTPLGEVIRSLQRYHRGAIVLDEPGLATLQVSGVFDGDHAATALALLPEILPVVVHPRDDGSVHISAHH</sequence>
<dbReference type="GO" id="GO:0016989">
    <property type="term" value="F:sigma factor antagonist activity"/>
    <property type="evidence" value="ECO:0007669"/>
    <property type="project" value="TreeGrafter"/>
</dbReference>
<dbReference type="InterPro" id="IPR006860">
    <property type="entry name" value="FecR"/>
</dbReference>
<evidence type="ECO:0000313" key="3">
    <source>
        <dbReference type="EMBL" id="KAJ9617766.1"/>
    </source>
</evidence>
<protein>
    <recommendedName>
        <fullName evidence="2">FecR protein domain-containing protein</fullName>
    </recommendedName>
</protein>
<evidence type="ECO:0000259" key="2">
    <source>
        <dbReference type="Pfam" id="PF04773"/>
    </source>
</evidence>
<dbReference type="Pfam" id="PF04773">
    <property type="entry name" value="FecR"/>
    <property type="match status" value="1"/>
</dbReference>
<dbReference type="InterPro" id="IPR013325">
    <property type="entry name" value="RNA_pol_sigma_r2"/>
</dbReference>
<name>A0AA38XRH6_9EURO</name>
<dbReference type="InterPro" id="IPR012373">
    <property type="entry name" value="Ferrdict_sens_TM"/>
</dbReference>
<reference evidence="3" key="1">
    <citation type="submission" date="2022-10" db="EMBL/GenBank/DDBJ databases">
        <title>Culturing micro-colonial fungi from biological soil crusts in the Mojave desert and describing Neophaeococcomyces mojavensis, and introducing the new genera and species Taxawa tesnikishii.</title>
        <authorList>
            <person name="Kurbessoian T."/>
            <person name="Stajich J.E."/>
        </authorList>
    </citation>
    <scope>NUCLEOTIDE SEQUENCE</scope>
    <source>
        <strain evidence="3">TK_35</strain>
    </source>
</reference>
<evidence type="ECO:0000256" key="1">
    <source>
        <dbReference type="SAM" id="MobiDB-lite"/>
    </source>
</evidence>
<dbReference type="PANTHER" id="PTHR30273">
    <property type="entry name" value="PERIPLASMIC SIGNAL SENSOR AND SIGMA FACTOR ACTIVATOR FECR-RELATED"/>
    <property type="match status" value="1"/>
</dbReference>
<dbReference type="SUPFAM" id="SSF88946">
    <property type="entry name" value="Sigma2 domain of RNA polymerase sigma factors"/>
    <property type="match status" value="1"/>
</dbReference>
<comment type="caution">
    <text evidence="3">The sequence shown here is derived from an EMBL/GenBank/DDBJ whole genome shotgun (WGS) entry which is preliminary data.</text>
</comment>
<dbReference type="Gene3D" id="3.55.50.30">
    <property type="match status" value="1"/>
</dbReference>
<gene>
    <name evidence="3" type="ORF">H2204_013433</name>
</gene>
<feature type="region of interest" description="Disordered" evidence="1">
    <location>
        <begin position="153"/>
        <end position="183"/>
    </location>
</feature>
<dbReference type="GO" id="GO:0003700">
    <property type="term" value="F:DNA-binding transcription factor activity"/>
    <property type="evidence" value="ECO:0007669"/>
    <property type="project" value="InterPro"/>
</dbReference>
<accession>A0AA38XRH6</accession>